<dbReference type="Proteomes" id="UP000256708">
    <property type="component" value="Unassembled WGS sequence"/>
</dbReference>
<feature type="region of interest" description="Disordered" evidence="1">
    <location>
        <begin position="89"/>
        <end position="144"/>
    </location>
</feature>
<proteinExistence type="predicted"/>
<dbReference type="EMBL" id="QRGR01000011">
    <property type="protein sequence ID" value="RDV14904.1"/>
    <property type="molecule type" value="Genomic_DNA"/>
</dbReference>
<evidence type="ECO:0000313" key="3">
    <source>
        <dbReference type="EMBL" id="RDV14904.1"/>
    </source>
</evidence>
<dbReference type="InterPro" id="IPR005625">
    <property type="entry name" value="PepSY-ass_TM"/>
</dbReference>
<reference evidence="4" key="1">
    <citation type="submission" date="2018-08" db="EMBL/GenBank/DDBJ databases">
        <authorList>
            <person name="Liu Z.-W."/>
            <person name="Du Z.-J."/>
        </authorList>
    </citation>
    <scope>NUCLEOTIDE SEQUENCE [LARGE SCALE GENOMIC DNA]</scope>
    <source>
        <strain evidence="4">H4X</strain>
    </source>
</reference>
<keyword evidence="4" id="KW-1185">Reference proteome</keyword>
<feature type="transmembrane region" description="Helical" evidence="2">
    <location>
        <begin position="386"/>
        <end position="407"/>
    </location>
</feature>
<dbReference type="PANTHER" id="PTHR34219:SF3">
    <property type="entry name" value="BLL7967 PROTEIN"/>
    <property type="match status" value="1"/>
</dbReference>
<keyword evidence="2" id="KW-0472">Membrane</keyword>
<feature type="compositionally biased region" description="Basic and acidic residues" evidence="1">
    <location>
        <begin position="101"/>
        <end position="110"/>
    </location>
</feature>
<evidence type="ECO:0000256" key="2">
    <source>
        <dbReference type="SAM" id="Phobius"/>
    </source>
</evidence>
<dbReference type="Pfam" id="PF03929">
    <property type="entry name" value="PepSY_TM"/>
    <property type="match status" value="1"/>
</dbReference>
<feature type="compositionally biased region" description="Low complexity" evidence="1">
    <location>
        <begin position="117"/>
        <end position="131"/>
    </location>
</feature>
<name>A0A3D8LC94_9BACT</name>
<feature type="transmembrane region" description="Helical" evidence="2">
    <location>
        <begin position="187"/>
        <end position="210"/>
    </location>
</feature>
<evidence type="ECO:0000313" key="4">
    <source>
        <dbReference type="Proteomes" id="UP000256708"/>
    </source>
</evidence>
<evidence type="ECO:0000256" key="1">
    <source>
        <dbReference type="SAM" id="MobiDB-lite"/>
    </source>
</evidence>
<keyword evidence="2" id="KW-0812">Transmembrane</keyword>
<comment type="caution">
    <text evidence="3">The sequence shown here is derived from an EMBL/GenBank/DDBJ whole genome shotgun (WGS) entry which is preliminary data.</text>
</comment>
<dbReference type="PANTHER" id="PTHR34219">
    <property type="entry name" value="IRON-REGULATED INNER MEMBRANE PROTEIN-RELATED"/>
    <property type="match status" value="1"/>
</dbReference>
<accession>A0A3D8LC94</accession>
<dbReference type="OrthoDB" id="111691at2"/>
<keyword evidence="2" id="KW-1133">Transmembrane helix</keyword>
<feature type="transmembrane region" description="Helical" evidence="2">
    <location>
        <begin position="238"/>
        <end position="261"/>
    </location>
</feature>
<gene>
    <name evidence="3" type="ORF">DXT99_11460</name>
</gene>
<feature type="transmembrane region" description="Helical" evidence="2">
    <location>
        <begin position="12"/>
        <end position="36"/>
    </location>
</feature>
<dbReference type="AlphaFoldDB" id="A0A3D8LC94"/>
<organism evidence="3 4">
    <name type="scientific">Pontibacter diazotrophicus</name>
    <dbReference type="NCBI Taxonomy" id="1400979"/>
    <lineage>
        <taxon>Bacteria</taxon>
        <taxon>Pseudomonadati</taxon>
        <taxon>Bacteroidota</taxon>
        <taxon>Cytophagia</taxon>
        <taxon>Cytophagales</taxon>
        <taxon>Hymenobacteraceae</taxon>
        <taxon>Pontibacter</taxon>
    </lineage>
</organism>
<feature type="compositionally biased region" description="Gly residues" evidence="1">
    <location>
        <begin position="132"/>
        <end position="143"/>
    </location>
</feature>
<sequence length="423" mass="46152">MKYTFRKLFNDIHLWLGIASGLVLFIVCLSGTIYTFHSEIEALVEPAKYHVEADAQARPIPVDALKEQLGKELKGSIVAIEIPQDRESTYRVSVAPESEGEERGHGRGADKQQASEGKAAAGAPGNKAGAQAGHGGGPGGGGRPTTYFVNPYNAEVLGTTDGPATEFFRTMMQLHRWLLIDGGVGKMIVGISTIIFVFLVLTGLVLWFPVKLKNWKQGLKIKTDANWKRVNHDLHNTLGFYSSILLLIMSITGLCWSFEWYRDGLSSLMGAEVFKGRGEKPLSTPPSTADAATLSIADYIARANAIMPEEGNIRIALPQDDTTAVVVTKTAAGFFAFSAPDKVQLNQYTGQPLKVEMFADKPLNVQLVSLIKPLHLGEVYGTFSKILYFIACLFATSLPVTGTLIWINKLRKKKPKRRVATAA</sequence>
<dbReference type="RefSeq" id="WP_115565696.1">
    <property type="nucleotide sequence ID" value="NZ_QRGR01000011.1"/>
</dbReference>
<protein>
    <submittedName>
        <fullName evidence="3">PepSY domain-containing protein</fullName>
    </submittedName>
</protein>